<dbReference type="EMBL" id="JAULSU010000003">
    <property type="protein sequence ID" value="KAK0622676.1"/>
    <property type="molecule type" value="Genomic_DNA"/>
</dbReference>
<evidence type="ECO:0000256" key="2">
    <source>
        <dbReference type="SAM" id="SignalP"/>
    </source>
</evidence>
<feature type="region of interest" description="Disordered" evidence="1">
    <location>
        <begin position="12"/>
        <end position="67"/>
    </location>
</feature>
<accession>A0AA39WW78</accession>
<keyword evidence="4" id="KW-1185">Reference proteome</keyword>
<evidence type="ECO:0000313" key="4">
    <source>
        <dbReference type="Proteomes" id="UP001175000"/>
    </source>
</evidence>
<comment type="caution">
    <text evidence="3">The sequence shown here is derived from an EMBL/GenBank/DDBJ whole genome shotgun (WGS) entry which is preliminary data.</text>
</comment>
<feature type="chain" id="PRO_5041405533" evidence="2">
    <location>
        <begin position="16"/>
        <end position="84"/>
    </location>
</feature>
<evidence type="ECO:0000256" key="1">
    <source>
        <dbReference type="SAM" id="MobiDB-lite"/>
    </source>
</evidence>
<dbReference type="Proteomes" id="UP001175000">
    <property type="component" value="Unassembled WGS sequence"/>
</dbReference>
<evidence type="ECO:0000313" key="3">
    <source>
        <dbReference type="EMBL" id="KAK0622676.1"/>
    </source>
</evidence>
<name>A0AA39WW78_9PEZI</name>
<protein>
    <submittedName>
        <fullName evidence="3">Uncharacterized protein</fullName>
    </submittedName>
</protein>
<sequence length="84" mass="9154">MGEMLLLLGLRTTLSPTPRTPQDQMWPESKNPSKGLRGVLAACHQPLTGSKDTTRMGRTGYGARSGSSKIQSDVFSEKIFSFLP</sequence>
<dbReference type="AlphaFoldDB" id="A0AA39WW78"/>
<feature type="compositionally biased region" description="Low complexity" evidence="1">
    <location>
        <begin position="12"/>
        <end position="21"/>
    </location>
</feature>
<keyword evidence="2" id="KW-0732">Signal</keyword>
<reference evidence="3" key="1">
    <citation type="submission" date="2023-06" db="EMBL/GenBank/DDBJ databases">
        <title>Genome-scale phylogeny and comparative genomics of the fungal order Sordariales.</title>
        <authorList>
            <consortium name="Lawrence Berkeley National Laboratory"/>
            <person name="Hensen N."/>
            <person name="Bonometti L."/>
            <person name="Westerberg I."/>
            <person name="Brannstrom I.O."/>
            <person name="Guillou S."/>
            <person name="Cros-Aarteil S."/>
            <person name="Calhoun S."/>
            <person name="Haridas S."/>
            <person name="Kuo A."/>
            <person name="Mondo S."/>
            <person name="Pangilinan J."/>
            <person name="Riley R."/>
            <person name="Labutti K."/>
            <person name="Andreopoulos B."/>
            <person name="Lipzen A."/>
            <person name="Chen C."/>
            <person name="Yanf M."/>
            <person name="Daum C."/>
            <person name="Ng V."/>
            <person name="Clum A."/>
            <person name="Steindorff A."/>
            <person name="Ohm R."/>
            <person name="Martin F."/>
            <person name="Silar P."/>
            <person name="Natvig D."/>
            <person name="Lalanne C."/>
            <person name="Gautier V."/>
            <person name="Ament-Velasquez S.L."/>
            <person name="Kruys A."/>
            <person name="Hutchinson M.I."/>
            <person name="Powell A.J."/>
            <person name="Barry K."/>
            <person name="Miller A.N."/>
            <person name="Grigoriev I.V."/>
            <person name="Debuchy R."/>
            <person name="Gladieux P."/>
            <person name="Thoren M.H."/>
            <person name="Johannesson H."/>
        </authorList>
    </citation>
    <scope>NUCLEOTIDE SEQUENCE</scope>
    <source>
        <strain evidence="3">CBS 606.72</strain>
    </source>
</reference>
<organism evidence="3 4">
    <name type="scientific">Immersiella caudata</name>
    <dbReference type="NCBI Taxonomy" id="314043"/>
    <lineage>
        <taxon>Eukaryota</taxon>
        <taxon>Fungi</taxon>
        <taxon>Dikarya</taxon>
        <taxon>Ascomycota</taxon>
        <taxon>Pezizomycotina</taxon>
        <taxon>Sordariomycetes</taxon>
        <taxon>Sordariomycetidae</taxon>
        <taxon>Sordariales</taxon>
        <taxon>Lasiosphaeriaceae</taxon>
        <taxon>Immersiella</taxon>
    </lineage>
</organism>
<proteinExistence type="predicted"/>
<gene>
    <name evidence="3" type="ORF">B0T14DRAFT_544431</name>
</gene>
<feature type="signal peptide" evidence="2">
    <location>
        <begin position="1"/>
        <end position="15"/>
    </location>
</feature>